<reference evidence="1 2" key="1">
    <citation type="submission" date="2020-05" db="EMBL/GenBank/DDBJ databases">
        <title>WGS assembly of Panicum virgatum.</title>
        <authorList>
            <person name="Lovell J.T."/>
            <person name="Jenkins J."/>
            <person name="Shu S."/>
            <person name="Juenger T.E."/>
            <person name="Schmutz J."/>
        </authorList>
    </citation>
    <scope>NUCLEOTIDE SEQUENCE [LARGE SCALE GENOMIC DNA]</scope>
    <source>
        <strain evidence="2">cv. AP13</strain>
    </source>
</reference>
<comment type="caution">
    <text evidence="1">The sequence shown here is derived from an EMBL/GenBank/DDBJ whole genome shotgun (WGS) entry which is preliminary data.</text>
</comment>
<name>A0A8T0RAB7_PANVG</name>
<evidence type="ECO:0000313" key="1">
    <source>
        <dbReference type="EMBL" id="KAG2582186.1"/>
    </source>
</evidence>
<dbReference type="Proteomes" id="UP000823388">
    <property type="component" value="Chromosome 6K"/>
</dbReference>
<gene>
    <name evidence="1" type="ORF">PVAP13_6KG045935</name>
</gene>
<dbReference type="AlphaFoldDB" id="A0A8T0RAB7"/>
<keyword evidence="2" id="KW-1185">Reference proteome</keyword>
<protein>
    <submittedName>
        <fullName evidence="1">Uncharacterized protein</fullName>
    </submittedName>
</protein>
<dbReference type="EMBL" id="CM029047">
    <property type="protein sequence ID" value="KAG2582186.1"/>
    <property type="molecule type" value="Genomic_DNA"/>
</dbReference>
<sequence length="152" mass="16510">MIPSVDLSVRLYRIGLLRSRLRLCSPLGLAAELLCPGVGFASAPSLRRIRVTSSVCREVGDGAVEVAPALNLLRLMILRCGSALVSGGVVRCVMVGAPWRWLLQRFQALELLGGETNFSCLVGAGGRRCSARTEARKTKGFIVIFVFWRSSF</sequence>
<evidence type="ECO:0000313" key="2">
    <source>
        <dbReference type="Proteomes" id="UP000823388"/>
    </source>
</evidence>
<organism evidence="1 2">
    <name type="scientific">Panicum virgatum</name>
    <name type="common">Blackwell switchgrass</name>
    <dbReference type="NCBI Taxonomy" id="38727"/>
    <lineage>
        <taxon>Eukaryota</taxon>
        <taxon>Viridiplantae</taxon>
        <taxon>Streptophyta</taxon>
        <taxon>Embryophyta</taxon>
        <taxon>Tracheophyta</taxon>
        <taxon>Spermatophyta</taxon>
        <taxon>Magnoliopsida</taxon>
        <taxon>Liliopsida</taxon>
        <taxon>Poales</taxon>
        <taxon>Poaceae</taxon>
        <taxon>PACMAD clade</taxon>
        <taxon>Panicoideae</taxon>
        <taxon>Panicodae</taxon>
        <taxon>Paniceae</taxon>
        <taxon>Panicinae</taxon>
        <taxon>Panicum</taxon>
        <taxon>Panicum sect. Hiantes</taxon>
    </lineage>
</organism>
<proteinExistence type="predicted"/>
<accession>A0A8T0RAB7</accession>